<dbReference type="Pfam" id="PF00293">
    <property type="entry name" value="NUDIX"/>
    <property type="match status" value="1"/>
</dbReference>
<accession>A0AA35RDB1</accession>
<dbReference type="GO" id="GO:0004081">
    <property type="term" value="F:bis(5'-nucleosyl)-tetraphosphatase (asymmetrical) activity"/>
    <property type="evidence" value="ECO:0007669"/>
    <property type="project" value="TreeGrafter"/>
</dbReference>
<dbReference type="AlphaFoldDB" id="A0AA35RDB1"/>
<reference evidence="3" key="1">
    <citation type="submission" date="2023-03" db="EMBL/GenBank/DDBJ databases">
        <authorList>
            <person name="Steffen K."/>
            <person name="Cardenas P."/>
        </authorList>
    </citation>
    <scope>NUCLEOTIDE SEQUENCE</scope>
</reference>
<evidence type="ECO:0000256" key="1">
    <source>
        <dbReference type="ARBA" id="ARBA00022801"/>
    </source>
</evidence>
<dbReference type="EMBL" id="CASHTH010000874">
    <property type="protein sequence ID" value="CAI8008613.1"/>
    <property type="molecule type" value="Genomic_DNA"/>
</dbReference>
<dbReference type="GO" id="GO:0006167">
    <property type="term" value="P:AMP biosynthetic process"/>
    <property type="evidence" value="ECO:0007669"/>
    <property type="project" value="TreeGrafter"/>
</dbReference>
<dbReference type="PANTHER" id="PTHR21340:SF0">
    <property type="entry name" value="BIS(5'-NUCLEOSYL)-TETRAPHOSPHATASE [ASYMMETRICAL]"/>
    <property type="match status" value="1"/>
</dbReference>
<protein>
    <recommendedName>
        <fullName evidence="2">Nudix hydrolase domain-containing protein</fullName>
    </recommendedName>
</protein>
<sequence>MAAERWQLLTYFKERMFSVTSTEHAPWFIIDSDNKQQALLNAIHCVLVQFGYEDSGLIHPSLQAESEDQQDSGLLAMGFSSQGLNREQVAILERLEYMNRDELPQMKAGRGLVLSGGHGLLIRKHHLWDLPKGKLSGDEKPERCAVREISEETGLQPRLLSIRAPICRSTYISYYSYGPVNKTVDWYFLDYAGEISDPLTPQFEEDIDLCQWVAYEDLLKASQGARSYLRPVWRAIKMALCPSVAGNPVA</sequence>
<dbReference type="PROSITE" id="PS51462">
    <property type="entry name" value="NUDIX"/>
    <property type="match status" value="1"/>
</dbReference>
<dbReference type="InterPro" id="IPR015797">
    <property type="entry name" value="NUDIX_hydrolase-like_dom_sf"/>
</dbReference>
<proteinExistence type="predicted"/>
<organism evidence="3 4">
    <name type="scientific">Geodia barretti</name>
    <name type="common">Barrett's horny sponge</name>
    <dbReference type="NCBI Taxonomy" id="519541"/>
    <lineage>
        <taxon>Eukaryota</taxon>
        <taxon>Metazoa</taxon>
        <taxon>Porifera</taxon>
        <taxon>Demospongiae</taxon>
        <taxon>Heteroscleromorpha</taxon>
        <taxon>Tetractinellida</taxon>
        <taxon>Astrophorina</taxon>
        <taxon>Geodiidae</taxon>
        <taxon>Geodia</taxon>
    </lineage>
</organism>
<evidence type="ECO:0000313" key="4">
    <source>
        <dbReference type="Proteomes" id="UP001174909"/>
    </source>
</evidence>
<keyword evidence="4" id="KW-1185">Reference proteome</keyword>
<dbReference type="PANTHER" id="PTHR21340">
    <property type="entry name" value="DIADENOSINE 5,5-P1,P4-TETRAPHOSPHATE PYROPHOSPHOHYDROLASE MUTT"/>
    <property type="match status" value="1"/>
</dbReference>
<name>A0AA35RDB1_GEOBA</name>
<dbReference type="GO" id="GO:0006754">
    <property type="term" value="P:ATP biosynthetic process"/>
    <property type="evidence" value="ECO:0007669"/>
    <property type="project" value="TreeGrafter"/>
</dbReference>
<dbReference type="InterPro" id="IPR000086">
    <property type="entry name" value="NUDIX_hydrolase_dom"/>
</dbReference>
<dbReference type="Pfam" id="PF03976">
    <property type="entry name" value="PPK2"/>
    <property type="match status" value="1"/>
</dbReference>
<dbReference type="Gene3D" id="3.40.50.300">
    <property type="entry name" value="P-loop containing nucleotide triphosphate hydrolases"/>
    <property type="match status" value="1"/>
</dbReference>
<feature type="domain" description="Nudix hydrolase" evidence="2">
    <location>
        <begin position="104"/>
        <end position="235"/>
    </location>
</feature>
<dbReference type="PROSITE" id="PS00893">
    <property type="entry name" value="NUDIX_BOX"/>
    <property type="match status" value="1"/>
</dbReference>
<dbReference type="Proteomes" id="UP001174909">
    <property type="component" value="Unassembled WGS sequence"/>
</dbReference>
<evidence type="ECO:0000313" key="3">
    <source>
        <dbReference type="EMBL" id="CAI8008613.1"/>
    </source>
</evidence>
<dbReference type="InterPro" id="IPR051325">
    <property type="entry name" value="Nudix_hydrolase_domain"/>
</dbReference>
<dbReference type="InterPro" id="IPR027417">
    <property type="entry name" value="P-loop_NTPase"/>
</dbReference>
<dbReference type="InterPro" id="IPR020084">
    <property type="entry name" value="NUDIX_hydrolase_CS"/>
</dbReference>
<evidence type="ECO:0000259" key="2">
    <source>
        <dbReference type="PROSITE" id="PS51462"/>
    </source>
</evidence>
<comment type="caution">
    <text evidence="3">The sequence shown here is derived from an EMBL/GenBank/DDBJ whole genome shotgun (WGS) entry which is preliminary data.</text>
</comment>
<dbReference type="InterPro" id="IPR022488">
    <property type="entry name" value="PPK2-related"/>
</dbReference>
<dbReference type="Gene3D" id="3.90.79.10">
    <property type="entry name" value="Nucleoside Triphosphate Pyrophosphohydrolase"/>
    <property type="match status" value="1"/>
</dbReference>
<dbReference type="SUPFAM" id="SSF55811">
    <property type="entry name" value="Nudix"/>
    <property type="match status" value="1"/>
</dbReference>
<keyword evidence="1" id="KW-0378">Hydrolase</keyword>
<gene>
    <name evidence="3" type="ORF">GBAR_LOCUS5887</name>
</gene>